<name>A0AAV9XBQ9_9PEZI</name>
<proteinExistence type="predicted"/>
<dbReference type="EMBL" id="JAVHJO010000006">
    <property type="protein sequence ID" value="KAK6539353.1"/>
    <property type="molecule type" value="Genomic_DNA"/>
</dbReference>
<keyword evidence="3" id="KW-1185">Reference proteome</keyword>
<reference evidence="2 3" key="1">
    <citation type="submission" date="2019-10" db="EMBL/GenBank/DDBJ databases">
        <authorList>
            <person name="Palmer J.M."/>
        </authorList>
    </citation>
    <scope>NUCLEOTIDE SEQUENCE [LARGE SCALE GENOMIC DNA]</scope>
    <source>
        <strain evidence="2 3">TWF694</strain>
    </source>
</reference>
<evidence type="ECO:0000259" key="1">
    <source>
        <dbReference type="Pfam" id="PF01738"/>
    </source>
</evidence>
<dbReference type="Proteomes" id="UP001365542">
    <property type="component" value="Unassembled WGS sequence"/>
</dbReference>
<feature type="domain" description="Dienelactone hydrolase" evidence="1">
    <location>
        <begin position="36"/>
        <end position="286"/>
    </location>
</feature>
<protein>
    <recommendedName>
        <fullName evidence="1">Dienelactone hydrolase domain-containing protein</fullName>
    </recommendedName>
</protein>
<dbReference type="InterPro" id="IPR029058">
    <property type="entry name" value="AB_hydrolase_fold"/>
</dbReference>
<organism evidence="2 3">
    <name type="scientific">Orbilia ellipsospora</name>
    <dbReference type="NCBI Taxonomy" id="2528407"/>
    <lineage>
        <taxon>Eukaryota</taxon>
        <taxon>Fungi</taxon>
        <taxon>Dikarya</taxon>
        <taxon>Ascomycota</taxon>
        <taxon>Pezizomycotina</taxon>
        <taxon>Orbiliomycetes</taxon>
        <taxon>Orbiliales</taxon>
        <taxon>Orbiliaceae</taxon>
        <taxon>Orbilia</taxon>
    </lineage>
</organism>
<sequence length="289" mass="31819">MATSSKNPDTICEQCISGSIHKGLPKGTIEKVHGLDTYIIGNRTNPRGIIVVYTDVFGLELPNNKLIADSYAASGEWLVYVPDFFKGDPMSLSLANVLIPVSKAKQSGLSFFTGLLGNLPSAVMWMQRHKAGPTTETCVNFFQELRKETYGKLKIGMVGMCWGGRYSFQMAQEKHMIEIEGKKVPLVDAAVALHPSNLVFPEDAEGLVAPLSCGWGEKDTNTKIELKGQLEEIVRKEKAAGKTVAEVVNQVYTPGRHGFAVRGDPDDPQEKKCLEDSVTQVLEWCDKWL</sequence>
<dbReference type="AlphaFoldDB" id="A0AAV9XBQ9"/>
<accession>A0AAV9XBQ9</accession>
<dbReference type="Gene3D" id="3.40.50.1820">
    <property type="entry name" value="alpha/beta hydrolase"/>
    <property type="match status" value="1"/>
</dbReference>
<dbReference type="SUPFAM" id="SSF53474">
    <property type="entry name" value="alpha/beta-Hydrolases"/>
    <property type="match status" value="1"/>
</dbReference>
<evidence type="ECO:0000313" key="2">
    <source>
        <dbReference type="EMBL" id="KAK6539353.1"/>
    </source>
</evidence>
<gene>
    <name evidence="2" type="ORF">TWF694_009583</name>
</gene>
<dbReference type="InterPro" id="IPR002925">
    <property type="entry name" value="Dienelactn_hydro"/>
</dbReference>
<dbReference type="GO" id="GO:0016787">
    <property type="term" value="F:hydrolase activity"/>
    <property type="evidence" value="ECO:0007669"/>
    <property type="project" value="InterPro"/>
</dbReference>
<evidence type="ECO:0000313" key="3">
    <source>
        <dbReference type="Proteomes" id="UP001365542"/>
    </source>
</evidence>
<dbReference type="Pfam" id="PF01738">
    <property type="entry name" value="DLH"/>
    <property type="match status" value="1"/>
</dbReference>
<dbReference type="PANTHER" id="PTHR17630:SF87">
    <property type="entry name" value="DIENELACTONE HYDROLASE DOMAIN-CONTAINING PROTEIN"/>
    <property type="match status" value="1"/>
</dbReference>
<comment type="caution">
    <text evidence="2">The sequence shown here is derived from an EMBL/GenBank/DDBJ whole genome shotgun (WGS) entry which is preliminary data.</text>
</comment>
<dbReference type="PANTHER" id="PTHR17630">
    <property type="entry name" value="DIENELACTONE HYDROLASE"/>
    <property type="match status" value="1"/>
</dbReference>